<protein>
    <submittedName>
        <fullName evidence="8">Biofilm dispersion protein BdlA</fullName>
    </submittedName>
</protein>
<dbReference type="InterPro" id="IPR003660">
    <property type="entry name" value="HAMP_dom"/>
</dbReference>
<dbReference type="SMART" id="SM00283">
    <property type="entry name" value="MA"/>
    <property type="match status" value="1"/>
</dbReference>
<feature type="domain" description="HAMP" evidence="7">
    <location>
        <begin position="136"/>
        <end position="182"/>
    </location>
</feature>
<dbReference type="InterPro" id="IPR004089">
    <property type="entry name" value="MCPsignal_dom"/>
</dbReference>
<dbReference type="NCBIfam" id="TIGR00229">
    <property type="entry name" value="sensory_box"/>
    <property type="match status" value="1"/>
</dbReference>
<dbReference type="EMBL" id="OMOR01000001">
    <property type="protein sequence ID" value="SPH21681.1"/>
    <property type="molecule type" value="Genomic_DNA"/>
</dbReference>
<dbReference type="InterPro" id="IPR000014">
    <property type="entry name" value="PAS"/>
</dbReference>
<dbReference type="OrthoDB" id="9765776at2"/>
<evidence type="ECO:0000256" key="3">
    <source>
        <dbReference type="PROSITE-ProRule" id="PRU00284"/>
    </source>
</evidence>
<dbReference type="SUPFAM" id="SSF55785">
    <property type="entry name" value="PYP-like sensor domain (PAS domain)"/>
    <property type="match status" value="1"/>
</dbReference>
<dbReference type="InterPro" id="IPR013655">
    <property type="entry name" value="PAS_fold_3"/>
</dbReference>
<organism evidence="8 9">
    <name type="scientific">Ascidiaceihabitans donghaensis</name>
    <dbReference type="NCBI Taxonomy" id="1510460"/>
    <lineage>
        <taxon>Bacteria</taxon>
        <taxon>Pseudomonadati</taxon>
        <taxon>Pseudomonadota</taxon>
        <taxon>Alphaproteobacteria</taxon>
        <taxon>Rhodobacterales</taxon>
        <taxon>Paracoccaceae</taxon>
        <taxon>Ascidiaceihabitans</taxon>
    </lineage>
</organism>
<dbReference type="PROSITE" id="PS50113">
    <property type="entry name" value="PAC"/>
    <property type="match status" value="1"/>
</dbReference>
<dbReference type="InterPro" id="IPR000700">
    <property type="entry name" value="PAS-assoc_C"/>
</dbReference>
<evidence type="ECO:0000259" key="4">
    <source>
        <dbReference type="PROSITE" id="PS50111"/>
    </source>
</evidence>
<dbReference type="InterPro" id="IPR004090">
    <property type="entry name" value="Chemotax_Me-accpt_rcpt"/>
</dbReference>
<dbReference type="SUPFAM" id="SSF58104">
    <property type="entry name" value="Methyl-accepting chemotaxis protein (MCP) signaling domain"/>
    <property type="match status" value="1"/>
</dbReference>
<evidence type="ECO:0000259" key="6">
    <source>
        <dbReference type="PROSITE" id="PS50113"/>
    </source>
</evidence>
<evidence type="ECO:0000256" key="1">
    <source>
        <dbReference type="ARBA" id="ARBA00022500"/>
    </source>
</evidence>
<sequence length="438" mass="47298">MRPEFTKSSSDAEMAKAKAMAQMVDRTYAVIEFDAGGHVLHANDLFLTAMGYTMNEIVGQHHRIFVDAVYGKSVQYREFWDYLNSGQTHQGQYERFTKRGQAMWLQASYAPVFAADGSVSSIIKLASDVTPRRSVVNSISAGLSQLENGDLTYRVQVTPDNELFDLARGYNASMERLEHVFQTVGKVAKGLNVAAADILTRANEAADAALRNAASFEETSAEVDVVASSVTKTSENAGHALKNTEKAAQIADSSASTMACALDATTEMRKATTEMSEINEVIDSIAFQTNLLALNAGIEAARAGQSGAGFAVVATEIRNLAGRSQDASGKIQALIARSVQQAKTTQNHVTESEANLKDVQEKSRQVAEGMTQISREAGEQAERVAMINAVVRDLAASSEKSAESASDNQDSVERLTRYSQTLNQELRNFGVAQVQSAQ</sequence>
<keyword evidence="1" id="KW-0145">Chemotaxis</keyword>
<dbReference type="RefSeq" id="WP_108828736.1">
    <property type="nucleotide sequence ID" value="NZ_OMOR01000001.1"/>
</dbReference>
<name>A0A2R8BF03_9RHOB</name>
<accession>A0A2R8BF03</accession>
<dbReference type="GO" id="GO:0006935">
    <property type="term" value="P:chemotaxis"/>
    <property type="evidence" value="ECO:0007669"/>
    <property type="project" value="UniProtKB-KW"/>
</dbReference>
<dbReference type="CDD" id="cd06225">
    <property type="entry name" value="HAMP"/>
    <property type="match status" value="1"/>
</dbReference>
<keyword evidence="3" id="KW-0807">Transducer</keyword>
<reference evidence="8 9" key="1">
    <citation type="submission" date="2018-03" db="EMBL/GenBank/DDBJ databases">
        <authorList>
            <person name="Keele B.F."/>
        </authorList>
    </citation>
    <scope>NUCLEOTIDE SEQUENCE [LARGE SCALE GENOMIC DNA]</scope>
    <source>
        <strain evidence="8 9">CECT 8599</strain>
    </source>
</reference>
<evidence type="ECO:0000259" key="7">
    <source>
        <dbReference type="PROSITE" id="PS50885"/>
    </source>
</evidence>
<evidence type="ECO:0000313" key="9">
    <source>
        <dbReference type="Proteomes" id="UP000244880"/>
    </source>
</evidence>
<dbReference type="PANTHER" id="PTHR43531:SF11">
    <property type="entry name" value="METHYL-ACCEPTING CHEMOTAXIS PROTEIN 3"/>
    <property type="match status" value="1"/>
</dbReference>
<feature type="domain" description="Methyl-accepting transducer" evidence="4">
    <location>
        <begin position="187"/>
        <end position="409"/>
    </location>
</feature>
<dbReference type="AlphaFoldDB" id="A0A2R8BF03"/>
<dbReference type="PANTHER" id="PTHR43531">
    <property type="entry name" value="PROTEIN ICFG"/>
    <property type="match status" value="1"/>
</dbReference>
<dbReference type="Gene3D" id="1.10.287.950">
    <property type="entry name" value="Methyl-accepting chemotaxis protein"/>
    <property type="match status" value="1"/>
</dbReference>
<evidence type="ECO:0000259" key="5">
    <source>
        <dbReference type="PROSITE" id="PS50112"/>
    </source>
</evidence>
<dbReference type="PRINTS" id="PR00260">
    <property type="entry name" value="CHEMTRNSDUCR"/>
</dbReference>
<dbReference type="CDD" id="cd00130">
    <property type="entry name" value="PAS"/>
    <property type="match status" value="1"/>
</dbReference>
<comment type="similarity">
    <text evidence="2">Belongs to the methyl-accepting chemotaxis (MCP) protein family.</text>
</comment>
<proteinExistence type="inferred from homology"/>
<dbReference type="Pfam" id="PF08447">
    <property type="entry name" value="PAS_3"/>
    <property type="match status" value="1"/>
</dbReference>
<keyword evidence="9" id="KW-1185">Reference proteome</keyword>
<dbReference type="PROSITE" id="PS50111">
    <property type="entry name" value="CHEMOTAXIS_TRANSDUC_2"/>
    <property type="match status" value="1"/>
</dbReference>
<dbReference type="GO" id="GO:0004888">
    <property type="term" value="F:transmembrane signaling receptor activity"/>
    <property type="evidence" value="ECO:0007669"/>
    <property type="project" value="InterPro"/>
</dbReference>
<dbReference type="InterPro" id="IPR035965">
    <property type="entry name" value="PAS-like_dom_sf"/>
</dbReference>
<dbReference type="Pfam" id="PF00015">
    <property type="entry name" value="MCPsignal"/>
    <property type="match status" value="1"/>
</dbReference>
<dbReference type="PROSITE" id="PS50885">
    <property type="entry name" value="HAMP"/>
    <property type="match status" value="1"/>
</dbReference>
<dbReference type="Gene3D" id="3.30.450.20">
    <property type="entry name" value="PAS domain"/>
    <property type="match status" value="1"/>
</dbReference>
<dbReference type="InterPro" id="IPR051310">
    <property type="entry name" value="MCP_chemotaxis"/>
</dbReference>
<dbReference type="Pfam" id="PF00672">
    <property type="entry name" value="HAMP"/>
    <property type="match status" value="1"/>
</dbReference>
<dbReference type="PROSITE" id="PS50112">
    <property type="entry name" value="PAS"/>
    <property type="match status" value="1"/>
</dbReference>
<dbReference type="GO" id="GO:0016020">
    <property type="term" value="C:membrane"/>
    <property type="evidence" value="ECO:0007669"/>
    <property type="project" value="InterPro"/>
</dbReference>
<evidence type="ECO:0000256" key="2">
    <source>
        <dbReference type="ARBA" id="ARBA00029447"/>
    </source>
</evidence>
<feature type="domain" description="PAS" evidence="5">
    <location>
        <begin position="16"/>
        <end position="60"/>
    </location>
</feature>
<feature type="domain" description="PAC" evidence="6">
    <location>
        <begin position="87"/>
        <end position="141"/>
    </location>
</feature>
<evidence type="ECO:0000313" key="8">
    <source>
        <dbReference type="EMBL" id="SPH21681.1"/>
    </source>
</evidence>
<dbReference type="Proteomes" id="UP000244880">
    <property type="component" value="Unassembled WGS sequence"/>
</dbReference>
<gene>
    <name evidence="8" type="primary">bdlA_1</name>
    <name evidence="8" type="ORF">ASD8599_02433</name>
</gene>
<dbReference type="GO" id="GO:0007165">
    <property type="term" value="P:signal transduction"/>
    <property type="evidence" value="ECO:0007669"/>
    <property type="project" value="UniProtKB-KW"/>
</dbReference>